<reference evidence="1 2" key="1">
    <citation type="journal article" date="2015" name="Nature">
        <title>rRNA introns, odd ribosomes, and small enigmatic genomes across a large radiation of phyla.</title>
        <authorList>
            <person name="Brown C.T."/>
            <person name="Hug L.A."/>
            <person name="Thomas B.C."/>
            <person name="Sharon I."/>
            <person name="Castelle C.J."/>
            <person name="Singh A."/>
            <person name="Wilkins M.J."/>
            <person name="Williams K.H."/>
            <person name="Banfield J.F."/>
        </authorList>
    </citation>
    <scope>NUCLEOTIDE SEQUENCE [LARGE SCALE GENOMIC DNA]</scope>
</reference>
<accession>A0A0G0ZI94</accession>
<dbReference type="STRING" id="1618659.UV11_C0008G0011"/>
<dbReference type="AlphaFoldDB" id="A0A0G0ZI94"/>
<comment type="caution">
    <text evidence="1">The sequence shown here is derived from an EMBL/GenBank/DDBJ whole genome shotgun (WGS) entry which is preliminary data.</text>
</comment>
<name>A0A0G0ZI94_9BACT</name>
<evidence type="ECO:0000313" key="1">
    <source>
        <dbReference type="EMBL" id="KKS48472.1"/>
    </source>
</evidence>
<evidence type="ECO:0000313" key="2">
    <source>
        <dbReference type="Proteomes" id="UP000034036"/>
    </source>
</evidence>
<dbReference type="EMBL" id="LCDF01000008">
    <property type="protein sequence ID" value="KKS48472.1"/>
    <property type="molecule type" value="Genomic_DNA"/>
</dbReference>
<sequence length="232" mass="27105">MITKDDERIEAIKLRKQGLSYNEILNNVRVSKSTLSLWLRDIGLAKQQRQKLTEKKLLAAHRGGEKKHIKRLLLTQKIQEAAINEVKFLSKRDLWLIGTILYWAEGTKEKEWAVGVGACFSNSDPLMIKLFLKWLADVCKIDKNRIQFSIFIHENNKYRLEKVKEFWSGATGFEITDFDTVYYKKHNPKTKRRNIGNNYYGVLKINVRASSVLNRRIAGWIKGVNKFYWGVV</sequence>
<organism evidence="1 2">
    <name type="scientific">Candidatus Giovannonibacteria bacterium GW2011_GWF2_42_19</name>
    <dbReference type="NCBI Taxonomy" id="1618659"/>
    <lineage>
        <taxon>Bacteria</taxon>
        <taxon>Candidatus Giovannoniibacteriota</taxon>
    </lineage>
</organism>
<dbReference type="Proteomes" id="UP000034036">
    <property type="component" value="Unassembled WGS sequence"/>
</dbReference>
<gene>
    <name evidence="1" type="ORF">UV11_C0008G0011</name>
</gene>
<proteinExistence type="predicted"/>
<protein>
    <submittedName>
        <fullName evidence="1">Uncharacterized protein</fullName>
    </submittedName>
</protein>